<gene>
    <name evidence="4" type="ORF">EBN88_13565</name>
</gene>
<evidence type="ECO:0000313" key="5">
    <source>
        <dbReference type="Proteomes" id="UP000278673"/>
    </source>
</evidence>
<dbReference type="InterPro" id="IPR013149">
    <property type="entry name" value="ADH-like_C"/>
</dbReference>
<feature type="domain" description="Enoyl reductase (ER)" evidence="3">
    <location>
        <begin position="10"/>
        <end position="333"/>
    </location>
</feature>
<proteinExistence type="predicted"/>
<dbReference type="CDD" id="cd08244">
    <property type="entry name" value="MDR_enoyl_red"/>
    <property type="match status" value="1"/>
</dbReference>
<dbReference type="GO" id="GO:0035925">
    <property type="term" value="F:mRNA 3'-UTR AU-rich region binding"/>
    <property type="evidence" value="ECO:0007669"/>
    <property type="project" value="TreeGrafter"/>
</dbReference>
<dbReference type="GO" id="GO:0070402">
    <property type="term" value="F:NADPH binding"/>
    <property type="evidence" value="ECO:0007669"/>
    <property type="project" value="TreeGrafter"/>
</dbReference>
<dbReference type="Gene3D" id="3.90.180.10">
    <property type="entry name" value="Medium-chain alcohol dehydrogenases, catalytic domain"/>
    <property type="match status" value="1"/>
</dbReference>
<dbReference type="Pfam" id="PF08240">
    <property type="entry name" value="ADH_N"/>
    <property type="match status" value="1"/>
</dbReference>
<evidence type="ECO:0000256" key="1">
    <source>
        <dbReference type="ARBA" id="ARBA00022857"/>
    </source>
</evidence>
<dbReference type="InterPro" id="IPR020843">
    <property type="entry name" value="ER"/>
</dbReference>
<keyword evidence="5" id="KW-1185">Reference proteome</keyword>
<sequence>MHAIRLHAFGPPENLTYEKTDDPVPGPGQVRIAVAAAGVHLVDAALRRGVTPGGIWPDVELPTIPGREVAGTVESVGGRVDPSWLGQRVSAHLGMVPGGYAELAVTGTATLHPLPAGVSESQAIAVLGTGRMTMGLLRFAPIEPGDTVLVLAAAGGIGSLLVQYAAHRGATVIGAAGGRDKVEVVRRLGADLAVDYDRPDWPEAVRAAFGERPVRHLFEGVGGERARAAIGLLAPGGGHVAYGTASSGLDGTELANPSPEEQAALGITSQAALGPALFERIGGLERLRTLEDEALALVADGVLVPLVQEFPLADAAGAHRALESRATMGKVVLRP</sequence>
<dbReference type="InterPro" id="IPR011032">
    <property type="entry name" value="GroES-like_sf"/>
</dbReference>
<dbReference type="GO" id="GO:0003960">
    <property type="term" value="F:quinone reductase (NADPH) activity"/>
    <property type="evidence" value="ECO:0007669"/>
    <property type="project" value="TreeGrafter"/>
</dbReference>
<organism evidence="4 5">
    <name type="scientific">Streptomyces triticirhizae</name>
    <dbReference type="NCBI Taxonomy" id="2483353"/>
    <lineage>
        <taxon>Bacteria</taxon>
        <taxon>Bacillati</taxon>
        <taxon>Actinomycetota</taxon>
        <taxon>Actinomycetes</taxon>
        <taxon>Kitasatosporales</taxon>
        <taxon>Streptomycetaceae</taxon>
        <taxon>Streptomyces</taxon>
    </lineage>
</organism>
<dbReference type="GO" id="GO:0005829">
    <property type="term" value="C:cytosol"/>
    <property type="evidence" value="ECO:0007669"/>
    <property type="project" value="TreeGrafter"/>
</dbReference>
<dbReference type="RefSeq" id="WP_122184117.1">
    <property type="nucleotide sequence ID" value="NZ_RFFJ01000063.1"/>
</dbReference>
<dbReference type="SMART" id="SM00829">
    <property type="entry name" value="PKS_ER"/>
    <property type="match status" value="1"/>
</dbReference>
<dbReference type="EMBL" id="RFFJ01000063">
    <property type="protein sequence ID" value="RMI40023.1"/>
    <property type="molecule type" value="Genomic_DNA"/>
</dbReference>
<dbReference type="Pfam" id="PF00107">
    <property type="entry name" value="ADH_zinc_N"/>
    <property type="match status" value="1"/>
</dbReference>
<dbReference type="InterPro" id="IPR036291">
    <property type="entry name" value="NAD(P)-bd_dom_sf"/>
</dbReference>
<keyword evidence="2" id="KW-0560">Oxidoreductase</keyword>
<protein>
    <submittedName>
        <fullName evidence="4">Oxidoreductase</fullName>
    </submittedName>
</protein>
<dbReference type="PANTHER" id="PTHR48106:SF13">
    <property type="entry name" value="QUINONE OXIDOREDUCTASE-RELATED"/>
    <property type="match status" value="1"/>
</dbReference>
<comment type="caution">
    <text evidence="4">The sequence shown here is derived from an EMBL/GenBank/DDBJ whole genome shotgun (WGS) entry which is preliminary data.</text>
</comment>
<accession>A0A3M2LTZ0</accession>
<dbReference type="SUPFAM" id="SSF51735">
    <property type="entry name" value="NAD(P)-binding Rossmann-fold domains"/>
    <property type="match status" value="1"/>
</dbReference>
<dbReference type="SUPFAM" id="SSF50129">
    <property type="entry name" value="GroES-like"/>
    <property type="match status" value="1"/>
</dbReference>
<dbReference type="Proteomes" id="UP000278673">
    <property type="component" value="Unassembled WGS sequence"/>
</dbReference>
<name>A0A3M2LTZ0_9ACTN</name>
<evidence type="ECO:0000313" key="4">
    <source>
        <dbReference type="EMBL" id="RMI40023.1"/>
    </source>
</evidence>
<dbReference type="Gene3D" id="3.40.50.720">
    <property type="entry name" value="NAD(P)-binding Rossmann-like Domain"/>
    <property type="match status" value="1"/>
</dbReference>
<dbReference type="AlphaFoldDB" id="A0A3M2LTZ0"/>
<dbReference type="PANTHER" id="PTHR48106">
    <property type="entry name" value="QUINONE OXIDOREDUCTASE PIG3-RELATED"/>
    <property type="match status" value="1"/>
</dbReference>
<keyword evidence="1" id="KW-0521">NADP</keyword>
<dbReference type="InterPro" id="IPR013154">
    <property type="entry name" value="ADH-like_N"/>
</dbReference>
<evidence type="ECO:0000259" key="3">
    <source>
        <dbReference type="SMART" id="SM00829"/>
    </source>
</evidence>
<reference evidence="4 5" key="1">
    <citation type="submission" date="2018-10" db="EMBL/GenBank/DDBJ databases">
        <title>Isolation, diversity and antifungal activity of actinobacteria from wheat.</title>
        <authorList>
            <person name="Han C."/>
        </authorList>
    </citation>
    <scope>NUCLEOTIDE SEQUENCE [LARGE SCALE GENOMIC DNA]</scope>
    <source>
        <strain evidence="4 5">NEAU-YY642</strain>
    </source>
</reference>
<evidence type="ECO:0000256" key="2">
    <source>
        <dbReference type="ARBA" id="ARBA00023002"/>
    </source>
</evidence>